<dbReference type="InterPro" id="IPR002013">
    <property type="entry name" value="SAC_dom"/>
</dbReference>
<organism evidence="4 5">
    <name type="scientific">Dunaliella salina</name>
    <name type="common">Green alga</name>
    <name type="synonym">Protococcus salinus</name>
    <dbReference type="NCBI Taxonomy" id="3046"/>
    <lineage>
        <taxon>Eukaryota</taxon>
        <taxon>Viridiplantae</taxon>
        <taxon>Chlorophyta</taxon>
        <taxon>core chlorophytes</taxon>
        <taxon>Chlorophyceae</taxon>
        <taxon>CS clade</taxon>
        <taxon>Chlamydomonadales</taxon>
        <taxon>Dunaliellaceae</taxon>
        <taxon>Dunaliella</taxon>
    </lineage>
</organism>
<evidence type="ECO:0000313" key="5">
    <source>
        <dbReference type="Proteomes" id="UP000815325"/>
    </source>
</evidence>
<feature type="region of interest" description="Disordered" evidence="1">
    <location>
        <begin position="580"/>
        <end position="634"/>
    </location>
</feature>
<feature type="compositionally biased region" description="Low complexity" evidence="1">
    <location>
        <begin position="489"/>
        <end position="506"/>
    </location>
</feature>
<proteinExistence type="predicted"/>
<feature type="domain" description="WW" evidence="2">
    <location>
        <begin position="553"/>
        <end position="587"/>
    </location>
</feature>
<dbReference type="PROSITE" id="PS01159">
    <property type="entry name" value="WW_DOMAIN_1"/>
    <property type="match status" value="1"/>
</dbReference>
<feature type="compositionally biased region" description="Low complexity" evidence="1">
    <location>
        <begin position="850"/>
        <end position="864"/>
    </location>
</feature>
<dbReference type="SUPFAM" id="SSF51045">
    <property type="entry name" value="WW domain"/>
    <property type="match status" value="1"/>
</dbReference>
<dbReference type="Proteomes" id="UP000815325">
    <property type="component" value="Unassembled WGS sequence"/>
</dbReference>
<dbReference type="Pfam" id="PF02383">
    <property type="entry name" value="Syja_N"/>
    <property type="match status" value="1"/>
</dbReference>
<dbReference type="Pfam" id="PF00397">
    <property type="entry name" value="WW"/>
    <property type="match status" value="1"/>
</dbReference>
<dbReference type="PANTHER" id="PTHR46817">
    <property type="entry name" value="PHOSPHOINOSITIDE PHOSPHATASE SAC9-RELATED"/>
    <property type="match status" value="1"/>
</dbReference>
<feature type="region of interest" description="Disordered" evidence="1">
    <location>
        <begin position="253"/>
        <end position="279"/>
    </location>
</feature>
<dbReference type="PROSITE" id="PS50275">
    <property type="entry name" value="SAC"/>
    <property type="match status" value="1"/>
</dbReference>
<dbReference type="InterPro" id="IPR036020">
    <property type="entry name" value="WW_dom_sf"/>
</dbReference>
<dbReference type="SMART" id="SM00456">
    <property type="entry name" value="WW"/>
    <property type="match status" value="1"/>
</dbReference>
<feature type="region of interest" description="Disordered" evidence="1">
    <location>
        <begin position="954"/>
        <end position="1031"/>
    </location>
</feature>
<accession>A0ABQ7H781</accession>
<feature type="domain" description="SAC" evidence="3">
    <location>
        <begin position="77"/>
        <end position="431"/>
    </location>
</feature>
<feature type="compositionally biased region" description="Polar residues" evidence="1">
    <location>
        <begin position="970"/>
        <end position="983"/>
    </location>
</feature>
<dbReference type="EMBL" id="MU069456">
    <property type="protein sequence ID" value="KAF5842707.1"/>
    <property type="molecule type" value="Genomic_DNA"/>
</dbReference>
<evidence type="ECO:0000259" key="2">
    <source>
        <dbReference type="PROSITE" id="PS50020"/>
    </source>
</evidence>
<dbReference type="Gene3D" id="2.20.70.10">
    <property type="match status" value="1"/>
</dbReference>
<dbReference type="PROSITE" id="PS50020">
    <property type="entry name" value="WW_DOMAIN_2"/>
    <property type="match status" value="1"/>
</dbReference>
<comment type="caution">
    <text evidence="4">The sequence shown here is derived from an EMBL/GenBank/DDBJ whole genome shotgun (WGS) entry which is preliminary data.</text>
</comment>
<sequence>MGLLLLAEKTRVSATLPGNHQIKTLVTTRWHKIPLQLWLQLQASAAGTLQLGPQDVPPEAFFTQAQREEHARGVDKVTTFPLDGAHYFCDTMDVSRPFPSERPPLQPSWEFVWNHWLTASFRSIKLGHVCPLLLQGLCEERQLNDFDGSRYHIAHISRRGRLHVGPRYKARGLNDCAEPGNEIECELLVWRPNPKEGAPVPWSRYAWRRGSVPLWWGVQMRGSGLGEAEIKIKETNTFKGTRRYVRRLQKRFTPNPRLDPYSPASSPQGPPVPPEPQASREVSASLPILFVSLLRKGTPERDRSEAKLASAFDFVIGALRKEHHTPISYIALDWHEMDKQLGHEGIVEAFWQTVRNILPAHGFALGTMTKVGKDDWDYQAEDIDPPPSASGWGVQGPCLSGCGLGWQVRWLLQQRGLARYNCADSLDRTNVGSFFGAVQVDVRVGQDTLLLEDPLSKPSTTSAASGAAQPPHPSFEADLLGLSLDTPRSTATVTSSTTSVSTPASVDAGRQNGHAQGNGGSSSSSGFITRQQTPAAANPTSHGSTPSAGADPGPLPPGWEAKVDRSTNRIFYVDHNNKVTSWQRPSMPKPHADTALATRSAPTGNSGTEMSSISASQAPRSNPGTSWAGGAQPSNLSAAYTPSTLAQAQNAPGGGDASVSGLDRWVKGFARRIHPEALSALAELFLVNGDMSAWLYTGSQAMHSERILIFEPETSKLRKAGIGAYGNIMVGIKRRYNNVLVDADKQQQIEMFLGMKQDLFFPSLKLLYKADSSTPLDFPETDDEDEPVGLIDWVADRGISSAGMVSTGAGALEAGGLPLQPQHLQQQQQSRMRGRAYNSHDLLNPASRESPTPAATPLTLTPAAPSAPRPPTTYSSALHQSTPQHTTAHHSAPQFTSAQYGGALHHSASQNAMAVHAPSAAALPHSASQCPLMEAHDGSSGVADLLGVGVVESEGHQGQAPGFPGAPAPSRQQQQDPSITNGDASRFHGSGSAQPEQEKTGISDLLGLETPEPPQGSSTCSKDPLGGLDLI</sequence>
<evidence type="ECO:0000259" key="3">
    <source>
        <dbReference type="PROSITE" id="PS50275"/>
    </source>
</evidence>
<evidence type="ECO:0000256" key="1">
    <source>
        <dbReference type="SAM" id="MobiDB-lite"/>
    </source>
</evidence>
<feature type="compositionally biased region" description="Polar residues" evidence="1">
    <location>
        <begin position="527"/>
        <end position="547"/>
    </location>
</feature>
<feature type="region of interest" description="Disordered" evidence="1">
    <location>
        <begin position="453"/>
        <end position="561"/>
    </location>
</feature>
<feature type="compositionally biased region" description="Polar residues" evidence="1">
    <location>
        <begin position="600"/>
        <end position="625"/>
    </location>
</feature>
<dbReference type="CDD" id="cd00201">
    <property type="entry name" value="WW"/>
    <property type="match status" value="1"/>
</dbReference>
<feature type="region of interest" description="Disordered" evidence="1">
    <location>
        <begin position="841"/>
        <end position="892"/>
    </location>
</feature>
<dbReference type="InterPro" id="IPR001202">
    <property type="entry name" value="WW_dom"/>
</dbReference>
<gene>
    <name evidence="4" type="ORF">DUNSADRAFT_5474</name>
</gene>
<evidence type="ECO:0000313" key="4">
    <source>
        <dbReference type="EMBL" id="KAF5842707.1"/>
    </source>
</evidence>
<reference evidence="4" key="1">
    <citation type="submission" date="2017-08" db="EMBL/GenBank/DDBJ databases">
        <authorList>
            <person name="Polle J.E."/>
            <person name="Barry K."/>
            <person name="Cushman J."/>
            <person name="Schmutz J."/>
            <person name="Tran D."/>
            <person name="Hathwaick L.T."/>
            <person name="Yim W.C."/>
            <person name="Jenkins J."/>
            <person name="Mckie-Krisberg Z.M."/>
            <person name="Prochnik S."/>
            <person name="Lindquist E."/>
            <person name="Dockter R.B."/>
            <person name="Adam C."/>
            <person name="Molina H."/>
            <person name="Bunkerborg J."/>
            <person name="Jin E."/>
            <person name="Buchheim M."/>
            <person name="Magnuson J."/>
        </authorList>
    </citation>
    <scope>NUCLEOTIDE SEQUENCE</scope>
    <source>
        <strain evidence="4">CCAP 19/18</strain>
    </source>
</reference>
<keyword evidence="5" id="KW-1185">Reference proteome</keyword>
<dbReference type="PANTHER" id="PTHR46817:SF1">
    <property type="entry name" value="SAC DOMAIN-CONTAINING PROTEIN"/>
    <property type="match status" value="1"/>
</dbReference>
<protein>
    <submittedName>
        <fullName evidence="4">SacI homology domain-containing protein</fullName>
    </submittedName>
</protein>
<feature type="compositionally biased region" description="Low complexity" evidence="1">
    <location>
        <begin position="956"/>
        <end position="969"/>
    </location>
</feature>
<name>A0ABQ7H781_DUNSA</name>